<evidence type="ECO:0000313" key="2">
    <source>
        <dbReference type="Proteomes" id="UP000324222"/>
    </source>
</evidence>
<sequence length="139" mass="15201">MGDANSKSGSNYVRYVNISTPSDLSDGRDAATLETAQRVAPRAAASQLERFTGSNEPIKSRFTSAGRDVTEQQWRALDEGKRWRRVASVAAAFSQIFVFGGSLFVSPLHVTEFECFPAVIPRGRGLEDLLWAATETTNT</sequence>
<gene>
    <name evidence="1" type="ORF">E2C01_036476</name>
</gene>
<dbReference type="AlphaFoldDB" id="A0A5B7FBH0"/>
<keyword evidence="2" id="KW-1185">Reference proteome</keyword>
<comment type="caution">
    <text evidence="1">The sequence shown here is derived from an EMBL/GenBank/DDBJ whole genome shotgun (WGS) entry which is preliminary data.</text>
</comment>
<dbReference type="Proteomes" id="UP000324222">
    <property type="component" value="Unassembled WGS sequence"/>
</dbReference>
<organism evidence="1 2">
    <name type="scientific">Portunus trituberculatus</name>
    <name type="common">Swimming crab</name>
    <name type="synonym">Neptunus trituberculatus</name>
    <dbReference type="NCBI Taxonomy" id="210409"/>
    <lineage>
        <taxon>Eukaryota</taxon>
        <taxon>Metazoa</taxon>
        <taxon>Ecdysozoa</taxon>
        <taxon>Arthropoda</taxon>
        <taxon>Crustacea</taxon>
        <taxon>Multicrustacea</taxon>
        <taxon>Malacostraca</taxon>
        <taxon>Eumalacostraca</taxon>
        <taxon>Eucarida</taxon>
        <taxon>Decapoda</taxon>
        <taxon>Pleocyemata</taxon>
        <taxon>Brachyura</taxon>
        <taxon>Eubrachyura</taxon>
        <taxon>Portunoidea</taxon>
        <taxon>Portunidae</taxon>
        <taxon>Portuninae</taxon>
        <taxon>Portunus</taxon>
    </lineage>
</organism>
<proteinExistence type="predicted"/>
<dbReference type="EMBL" id="VSRR010005590">
    <property type="protein sequence ID" value="MPC42845.1"/>
    <property type="molecule type" value="Genomic_DNA"/>
</dbReference>
<accession>A0A5B7FBH0</accession>
<name>A0A5B7FBH0_PORTR</name>
<reference evidence="1 2" key="1">
    <citation type="submission" date="2019-05" db="EMBL/GenBank/DDBJ databases">
        <title>Another draft genome of Portunus trituberculatus and its Hox gene families provides insights of decapod evolution.</title>
        <authorList>
            <person name="Jeong J.-H."/>
            <person name="Song I."/>
            <person name="Kim S."/>
            <person name="Choi T."/>
            <person name="Kim D."/>
            <person name="Ryu S."/>
            <person name="Kim W."/>
        </authorList>
    </citation>
    <scope>NUCLEOTIDE SEQUENCE [LARGE SCALE GENOMIC DNA]</scope>
    <source>
        <tissue evidence="1">Muscle</tissue>
    </source>
</reference>
<protein>
    <submittedName>
        <fullName evidence="1">Uncharacterized protein</fullName>
    </submittedName>
</protein>
<evidence type="ECO:0000313" key="1">
    <source>
        <dbReference type="EMBL" id="MPC42845.1"/>
    </source>
</evidence>